<gene>
    <name evidence="3" type="ORF">RDI58_006386</name>
</gene>
<sequence>MWSCYDGLVDAVEGSTAVTISNSYFTDHSQVMLFGASDSSSIDKKMQITVAFNQFGKRLMSKSMTFYQLPALHKISHSGFSYKVLQQIIGCVNPVKAMDRSAVLYWL</sequence>
<evidence type="ECO:0000313" key="3">
    <source>
        <dbReference type="EMBL" id="KAK6798683.1"/>
    </source>
</evidence>
<feature type="domain" description="Pectate lyase" evidence="2">
    <location>
        <begin position="5"/>
        <end position="56"/>
    </location>
</feature>
<protein>
    <recommendedName>
        <fullName evidence="2">Pectate lyase domain-containing protein</fullName>
    </recommendedName>
</protein>
<dbReference type="InterPro" id="IPR011050">
    <property type="entry name" value="Pectin_lyase_fold/virulence"/>
</dbReference>
<organism evidence="3 4">
    <name type="scientific">Solanum bulbocastanum</name>
    <name type="common">Wild potato</name>
    <dbReference type="NCBI Taxonomy" id="147425"/>
    <lineage>
        <taxon>Eukaryota</taxon>
        <taxon>Viridiplantae</taxon>
        <taxon>Streptophyta</taxon>
        <taxon>Embryophyta</taxon>
        <taxon>Tracheophyta</taxon>
        <taxon>Spermatophyta</taxon>
        <taxon>Magnoliopsida</taxon>
        <taxon>eudicotyledons</taxon>
        <taxon>Gunneridae</taxon>
        <taxon>Pentapetalae</taxon>
        <taxon>asterids</taxon>
        <taxon>lamiids</taxon>
        <taxon>Solanales</taxon>
        <taxon>Solanaceae</taxon>
        <taxon>Solanoideae</taxon>
        <taxon>Solaneae</taxon>
        <taxon>Solanum</taxon>
    </lineage>
</organism>
<dbReference type="SUPFAM" id="SSF51126">
    <property type="entry name" value="Pectin lyase-like"/>
    <property type="match status" value="1"/>
</dbReference>
<evidence type="ECO:0000259" key="2">
    <source>
        <dbReference type="Pfam" id="PF00544"/>
    </source>
</evidence>
<dbReference type="Proteomes" id="UP001371456">
    <property type="component" value="Unassembled WGS sequence"/>
</dbReference>
<accession>A0AAN8UAQ8</accession>
<dbReference type="InterPro" id="IPR012334">
    <property type="entry name" value="Pectin_lyas_fold"/>
</dbReference>
<dbReference type="PANTHER" id="PTHR31683">
    <property type="entry name" value="PECTATE LYASE 18-RELATED"/>
    <property type="match status" value="1"/>
</dbReference>
<keyword evidence="4" id="KW-1185">Reference proteome</keyword>
<reference evidence="3 4" key="1">
    <citation type="submission" date="2024-02" db="EMBL/GenBank/DDBJ databases">
        <title>de novo genome assembly of Solanum bulbocastanum strain 11H21.</title>
        <authorList>
            <person name="Hosaka A.J."/>
        </authorList>
    </citation>
    <scope>NUCLEOTIDE SEQUENCE [LARGE SCALE GENOMIC DNA]</scope>
    <source>
        <tissue evidence="3">Young leaves</tissue>
    </source>
</reference>
<dbReference type="AlphaFoldDB" id="A0AAN8UAQ8"/>
<keyword evidence="1" id="KW-0456">Lyase</keyword>
<dbReference type="EMBL" id="JBANQN010000002">
    <property type="protein sequence ID" value="KAK6798683.1"/>
    <property type="molecule type" value="Genomic_DNA"/>
</dbReference>
<dbReference type="GO" id="GO:0030570">
    <property type="term" value="F:pectate lyase activity"/>
    <property type="evidence" value="ECO:0007669"/>
    <property type="project" value="InterPro"/>
</dbReference>
<dbReference type="InterPro" id="IPR045032">
    <property type="entry name" value="PEL"/>
</dbReference>
<dbReference type="PANTHER" id="PTHR31683:SF86">
    <property type="entry name" value="PECTATE LYASE"/>
    <property type="match status" value="1"/>
</dbReference>
<name>A0AAN8UAQ8_SOLBU</name>
<dbReference type="InterPro" id="IPR002022">
    <property type="entry name" value="Pec_lyase"/>
</dbReference>
<comment type="caution">
    <text evidence="3">The sequence shown here is derived from an EMBL/GenBank/DDBJ whole genome shotgun (WGS) entry which is preliminary data.</text>
</comment>
<evidence type="ECO:0000313" key="4">
    <source>
        <dbReference type="Proteomes" id="UP001371456"/>
    </source>
</evidence>
<dbReference type="Gene3D" id="2.160.20.10">
    <property type="entry name" value="Single-stranded right-handed beta-helix, Pectin lyase-like"/>
    <property type="match status" value="1"/>
</dbReference>
<proteinExistence type="predicted"/>
<evidence type="ECO:0000256" key="1">
    <source>
        <dbReference type="ARBA" id="ARBA00023239"/>
    </source>
</evidence>
<dbReference type="Pfam" id="PF00544">
    <property type="entry name" value="Pectate_lyase_4"/>
    <property type="match status" value="1"/>
</dbReference>